<protein>
    <submittedName>
        <fullName evidence="8">Oxidoreductase</fullName>
    </submittedName>
</protein>
<dbReference type="GO" id="GO:0016491">
    <property type="term" value="F:oxidoreductase activity"/>
    <property type="evidence" value="ECO:0007669"/>
    <property type="project" value="UniProtKB-KW"/>
</dbReference>
<dbReference type="InterPro" id="IPR036922">
    <property type="entry name" value="Rieske_2Fe-2S_sf"/>
</dbReference>
<dbReference type="Pfam" id="PF00355">
    <property type="entry name" value="Rieske"/>
    <property type="match status" value="1"/>
</dbReference>
<dbReference type="GO" id="GO:0005506">
    <property type="term" value="F:iron ion binding"/>
    <property type="evidence" value="ECO:0007669"/>
    <property type="project" value="InterPro"/>
</dbReference>
<keyword evidence="6" id="KW-0411">Iron-sulfur</keyword>
<dbReference type="Gene3D" id="2.102.10.10">
    <property type="entry name" value="Rieske [2Fe-2S] iron-sulphur domain"/>
    <property type="match status" value="1"/>
</dbReference>
<keyword evidence="5" id="KW-0408">Iron</keyword>
<dbReference type="InterPro" id="IPR015879">
    <property type="entry name" value="Ring_hydroxy_dOase_asu_C_dom"/>
</dbReference>
<keyword evidence="4" id="KW-0560">Oxidoreductase</keyword>
<dbReference type="GO" id="GO:0051537">
    <property type="term" value="F:2 iron, 2 sulfur cluster binding"/>
    <property type="evidence" value="ECO:0007669"/>
    <property type="project" value="UniProtKB-KW"/>
</dbReference>
<dbReference type="InterPro" id="IPR001663">
    <property type="entry name" value="Rng_hydr_dOase-A"/>
</dbReference>
<dbReference type="Gene3D" id="3.90.380.10">
    <property type="entry name" value="Naphthalene 1,2-dioxygenase Alpha Subunit, Chain A, domain 1"/>
    <property type="match status" value="1"/>
</dbReference>
<dbReference type="PROSITE" id="PS51296">
    <property type="entry name" value="RIESKE"/>
    <property type="match status" value="1"/>
</dbReference>
<evidence type="ECO:0000256" key="1">
    <source>
        <dbReference type="ARBA" id="ARBA00008751"/>
    </source>
</evidence>
<dbReference type="InterPro" id="IPR017941">
    <property type="entry name" value="Rieske_2Fe-2S"/>
</dbReference>
<organism evidence="8 9">
    <name type="scientific">Hellea balneolensis</name>
    <dbReference type="NCBI Taxonomy" id="287478"/>
    <lineage>
        <taxon>Bacteria</taxon>
        <taxon>Pseudomonadati</taxon>
        <taxon>Pseudomonadota</taxon>
        <taxon>Alphaproteobacteria</taxon>
        <taxon>Maricaulales</taxon>
        <taxon>Robiginitomaculaceae</taxon>
        <taxon>Hellea</taxon>
    </lineage>
</organism>
<evidence type="ECO:0000256" key="4">
    <source>
        <dbReference type="ARBA" id="ARBA00023002"/>
    </source>
</evidence>
<dbReference type="PANTHER" id="PTHR43756">
    <property type="entry name" value="CHOLINE MONOOXYGENASE, CHLOROPLASTIC"/>
    <property type="match status" value="1"/>
</dbReference>
<dbReference type="SUPFAM" id="SSF55961">
    <property type="entry name" value="Bet v1-like"/>
    <property type="match status" value="1"/>
</dbReference>
<sequence length="440" mass="49902">MAKPDMDKLIRKGGSEAHRDVFTSQEVFEHEMKTVFRRTWVYVGHDSQTPNKGDYTTTTIGNQPVIMVRHSNDEIQVLLNRCPHKGVQLVHDPSGSTGRFFRCPYHAWTFKTDGSPLGVPFKKGYEDTGFDTSCAKKGMCKIAHVKNYRGFIFARLSDEGESFEDFFTGSLSSLDNMIDRSPEGRLEVVGKPLRYLHHCNWKMLVDNQTDTCHPMIAHESSAGTVKKLWESVDDGETAKPMVVELTLPFMSAYETFENMGIRTWDHGHGHTGVSWSIHSEYSDIDGYYDQMVAAYGKERAEAIIAETRHNTCYFPNVMIKGAIQTLRLFVPIAANKTIVESWIFRLVGAPDTFLKRTAMYNRLINAPTSIVGHDDLEMYERAQEGLAVDANPWVNIQRHYRDDELGGEVTHPGTSEVQMRNHYVAWAHYMGIKTDEGEGS</sequence>
<dbReference type="PANTHER" id="PTHR43756:SF1">
    <property type="entry name" value="3-PHENYLPROPIONATE_CINNAMIC ACID DIOXYGENASE SUBUNIT ALPHA"/>
    <property type="match status" value="1"/>
</dbReference>
<gene>
    <name evidence="8" type="ORF">ENJ46_00475</name>
</gene>
<comment type="caution">
    <text evidence="8">The sequence shown here is derived from an EMBL/GenBank/DDBJ whole genome shotgun (WGS) entry which is preliminary data.</text>
</comment>
<proteinExistence type="inferred from homology"/>
<dbReference type="Proteomes" id="UP000886042">
    <property type="component" value="Unassembled WGS sequence"/>
</dbReference>
<dbReference type="SUPFAM" id="SSF50022">
    <property type="entry name" value="ISP domain"/>
    <property type="match status" value="1"/>
</dbReference>
<dbReference type="EMBL" id="DRMN01000034">
    <property type="protein sequence ID" value="HFB54369.1"/>
    <property type="molecule type" value="Genomic_DNA"/>
</dbReference>
<feature type="domain" description="Rieske" evidence="7">
    <location>
        <begin position="40"/>
        <end position="120"/>
    </location>
</feature>
<evidence type="ECO:0000256" key="2">
    <source>
        <dbReference type="ARBA" id="ARBA00022714"/>
    </source>
</evidence>
<dbReference type="Pfam" id="PF00848">
    <property type="entry name" value="Ring_hydroxyl_A"/>
    <property type="match status" value="1"/>
</dbReference>
<evidence type="ECO:0000256" key="3">
    <source>
        <dbReference type="ARBA" id="ARBA00022723"/>
    </source>
</evidence>
<name>A0A7C3FXA2_9PROT</name>
<evidence type="ECO:0000313" key="9">
    <source>
        <dbReference type="Proteomes" id="UP000886042"/>
    </source>
</evidence>
<evidence type="ECO:0000256" key="5">
    <source>
        <dbReference type="ARBA" id="ARBA00023004"/>
    </source>
</evidence>
<evidence type="ECO:0000259" key="7">
    <source>
        <dbReference type="PROSITE" id="PS51296"/>
    </source>
</evidence>
<comment type="similarity">
    <text evidence="1">Belongs to the bacterial ring-hydroxylating dioxygenase alpha subunit family.</text>
</comment>
<keyword evidence="3" id="KW-0479">Metal-binding</keyword>
<dbReference type="AlphaFoldDB" id="A0A7C3FXA2"/>
<dbReference type="CDD" id="cd08879">
    <property type="entry name" value="RHO_alpha_C_AntDO-like"/>
    <property type="match status" value="1"/>
</dbReference>
<reference evidence="8" key="1">
    <citation type="journal article" date="2020" name="mSystems">
        <title>Genome- and Community-Level Interaction Insights into Carbon Utilization and Element Cycling Functions of Hydrothermarchaeota in Hydrothermal Sediment.</title>
        <authorList>
            <person name="Zhou Z."/>
            <person name="Liu Y."/>
            <person name="Xu W."/>
            <person name="Pan J."/>
            <person name="Luo Z.H."/>
            <person name="Li M."/>
        </authorList>
    </citation>
    <scope>NUCLEOTIDE SEQUENCE [LARGE SCALE GENOMIC DNA]</scope>
    <source>
        <strain evidence="8">HyVt-489</strain>
    </source>
</reference>
<evidence type="ECO:0000313" key="8">
    <source>
        <dbReference type="EMBL" id="HFB54369.1"/>
    </source>
</evidence>
<evidence type="ECO:0000256" key="6">
    <source>
        <dbReference type="ARBA" id="ARBA00023014"/>
    </source>
</evidence>
<keyword evidence="2" id="KW-0001">2Fe-2S</keyword>
<accession>A0A7C3FXA2</accession>
<dbReference type="PRINTS" id="PR00090">
    <property type="entry name" value="RNGDIOXGNASE"/>
</dbReference>